<evidence type="ECO:0000313" key="1">
    <source>
        <dbReference type="EMBL" id="MBB5056346.1"/>
    </source>
</evidence>
<protein>
    <submittedName>
        <fullName evidence="1">Uncharacterized protein</fullName>
    </submittedName>
</protein>
<comment type="caution">
    <text evidence="1">The sequence shown here is derived from an EMBL/GenBank/DDBJ whole genome shotgun (WGS) entry which is preliminary data.</text>
</comment>
<keyword evidence="2" id="KW-1185">Reference proteome</keyword>
<name>A0A7W7ZAI6_9BACT</name>
<organism evidence="1 2">
    <name type="scientific">Granulicella aggregans</name>
    <dbReference type="NCBI Taxonomy" id="474949"/>
    <lineage>
        <taxon>Bacteria</taxon>
        <taxon>Pseudomonadati</taxon>
        <taxon>Acidobacteriota</taxon>
        <taxon>Terriglobia</taxon>
        <taxon>Terriglobales</taxon>
        <taxon>Acidobacteriaceae</taxon>
        <taxon>Granulicella</taxon>
    </lineage>
</organism>
<gene>
    <name evidence="1" type="ORF">HDF16_001015</name>
</gene>
<dbReference type="EMBL" id="JACHIP010000001">
    <property type="protein sequence ID" value="MBB5056346.1"/>
    <property type="molecule type" value="Genomic_DNA"/>
</dbReference>
<sequence length="197" mass="22245">MTALAELENLQLAAVRYRSAVDHIFSPSLTTSENWRACLAGILVSTTRLYLGYLLVAEGLEELEALVSKKRIRKSFPTDTVREMKLRAELGRKLELPTSWPGFIPYNPFSDITRLRTLKDYTASFTLHLPEIYEETFRIEACAKSFLADRNSSVLAQLLVGLQHLGRNHASFVLPALEWAADEGSWDKLVEGTRSRS</sequence>
<evidence type="ECO:0000313" key="2">
    <source>
        <dbReference type="Proteomes" id="UP000540989"/>
    </source>
</evidence>
<dbReference type="Proteomes" id="UP000540989">
    <property type="component" value="Unassembled WGS sequence"/>
</dbReference>
<dbReference type="AlphaFoldDB" id="A0A7W7ZAI6"/>
<proteinExistence type="predicted"/>
<dbReference type="RefSeq" id="WP_221312486.1">
    <property type="nucleotide sequence ID" value="NZ_JACHIP010000001.1"/>
</dbReference>
<reference evidence="1 2" key="1">
    <citation type="submission" date="2020-08" db="EMBL/GenBank/DDBJ databases">
        <title>Genomic Encyclopedia of Type Strains, Phase IV (KMG-V): Genome sequencing to study the core and pangenomes of soil and plant-associated prokaryotes.</title>
        <authorList>
            <person name="Whitman W."/>
        </authorList>
    </citation>
    <scope>NUCLEOTIDE SEQUENCE [LARGE SCALE GENOMIC DNA]</scope>
    <source>
        <strain evidence="1 2">M8UP14</strain>
    </source>
</reference>
<accession>A0A7W7ZAI6</accession>